<evidence type="ECO:0000313" key="2">
    <source>
        <dbReference type="Proteomes" id="UP000836841"/>
    </source>
</evidence>
<sequence length="93" mass="11347">MRSWEEEPGREMRCQLFEEDTAARWKRERSSRSSAVEKNSENLDDPRNILQKPVKLFFDVINTVNYRHEMSYELDKELEKEKQRKRDVTICCY</sequence>
<organism evidence="1 2">
    <name type="scientific">Thlaspi arvense</name>
    <name type="common">Field penny-cress</name>
    <dbReference type="NCBI Taxonomy" id="13288"/>
    <lineage>
        <taxon>Eukaryota</taxon>
        <taxon>Viridiplantae</taxon>
        <taxon>Streptophyta</taxon>
        <taxon>Embryophyta</taxon>
        <taxon>Tracheophyta</taxon>
        <taxon>Spermatophyta</taxon>
        <taxon>Magnoliopsida</taxon>
        <taxon>eudicotyledons</taxon>
        <taxon>Gunneridae</taxon>
        <taxon>Pentapetalae</taxon>
        <taxon>rosids</taxon>
        <taxon>malvids</taxon>
        <taxon>Brassicales</taxon>
        <taxon>Brassicaceae</taxon>
        <taxon>Thlaspideae</taxon>
        <taxon>Thlaspi</taxon>
    </lineage>
</organism>
<accession>A0AAU9SIV9</accession>
<keyword evidence="2" id="KW-1185">Reference proteome</keyword>
<gene>
    <name evidence="1" type="ORF">TAV2_LOCUS16213</name>
</gene>
<evidence type="ECO:0000313" key="1">
    <source>
        <dbReference type="EMBL" id="CAH2064748.1"/>
    </source>
</evidence>
<proteinExistence type="predicted"/>
<dbReference type="AlphaFoldDB" id="A0AAU9SIV9"/>
<name>A0AAU9SIV9_THLAR</name>
<dbReference type="Proteomes" id="UP000836841">
    <property type="component" value="Chromosome 5"/>
</dbReference>
<reference evidence="1 2" key="1">
    <citation type="submission" date="2022-03" db="EMBL/GenBank/DDBJ databases">
        <authorList>
            <person name="Nunn A."/>
            <person name="Chopra R."/>
            <person name="Nunn A."/>
            <person name="Contreras Garrido A."/>
        </authorList>
    </citation>
    <scope>NUCLEOTIDE SEQUENCE [LARGE SCALE GENOMIC DNA]</scope>
</reference>
<protein>
    <submittedName>
        <fullName evidence="1">Uncharacterized protein</fullName>
    </submittedName>
</protein>
<dbReference type="EMBL" id="OU466861">
    <property type="protein sequence ID" value="CAH2064748.1"/>
    <property type="molecule type" value="Genomic_DNA"/>
</dbReference>